<evidence type="ECO:0000259" key="3">
    <source>
        <dbReference type="Pfam" id="PF13649"/>
    </source>
</evidence>
<dbReference type="RefSeq" id="WP_184345856.1">
    <property type="nucleotide sequence ID" value="NZ_JACHJH010000001.1"/>
</dbReference>
<evidence type="ECO:0000313" key="5">
    <source>
        <dbReference type="Proteomes" id="UP000556084"/>
    </source>
</evidence>
<dbReference type="PANTHER" id="PTHR43861:SF1">
    <property type="entry name" value="TRANS-ACONITATE 2-METHYLTRANSFERASE"/>
    <property type="match status" value="1"/>
</dbReference>
<keyword evidence="2 4" id="KW-0808">Transferase</keyword>
<accession>A0A7W7PIL4</accession>
<dbReference type="GO" id="GO:0017000">
    <property type="term" value="P:antibiotic biosynthetic process"/>
    <property type="evidence" value="ECO:0007669"/>
    <property type="project" value="UniProtKB-ARBA"/>
</dbReference>
<feature type="domain" description="Methyltransferase" evidence="3">
    <location>
        <begin position="68"/>
        <end position="160"/>
    </location>
</feature>
<evidence type="ECO:0000256" key="1">
    <source>
        <dbReference type="ARBA" id="ARBA00022603"/>
    </source>
</evidence>
<name>A0A7W7PIL4_9ACTN</name>
<dbReference type="CDD" id="cd02440">
    <property type="entry name" value="AdoMet_MTases"/>
    <property type="match status" value="1"/>
</dbReference>
<dbReference type="InterPro" id="IPR029063">
    <property type="entry name" value="SAM-dependent_MTases_sf"/>
</dbReference>
<dbReference type="InterPro" id="IPR041698">
    <property type="entry name" value="Methyltransf_25"/>
</dbReference>
<dbReference type="AlphaFoldDB" id="A0A7W7PIL4"/>
<evidence type="ECO:0000313" key="4">
    <source>
        <dbReference type="EMBL" id="MBB4891229.1"/>
    </source>
</evidence>
<dbReference type="GO" id="GO:0008168">
    <property type="term" value="F:methyltransferase activity"/>
    <property type="evidence" value="ECO:0007669"/>
    <property type="project" value="UniProtKB-KW"/>
</dbReference>
<gene>
    <name evidence="4" type="ORF">FHS39_000229</name>
</gene>
<proteinExistence type="predicted"/>
<dbReference type="PANTHER" id="PTHR43861">
    <property type="entry name" value="TRANS-ACONITATE 2-METHYLTRANSFERASE-RELATED"/>
    <property type="match status" value="1"/>
</dbReference>
<dbReference type="Proteomes" id="UP000556084">
    <property type="component" value="Unassembled WGS sequence"/>
</dbReference>
<sequence>MTYTSLLHGDALVDTQVNARAWNSIAAQKPVGDGPPQKGTVPDDIEWTCWPGHGPGAAFLGDLVGRRVAELGCGTGEHTAYAAARGARLALGVDIAVGRIQQARARFGHLPAAIWTVGDAAEVLARLPRLDACFSIYGALWYSDPARLLPVIRNRLKPGGLLAFTVNAPRPAELPGRRVDNLTLDTGARLPVVHYSYDVDAWRQLLTASGLTTDTVLTVDDPVGRCYRTLVLRARRPVEE</sequence>
<comment type="caution">
    <text evidence="4">The sequence shown here is derived from an EMBL/GenBank/DDBJ whole genome shotgun (WGS) entry which is preliminary data.</text>
</comment>
<keyword evidence="1 4" id="KW-0489">Methyltransferase</keyword>
<protein>
    <submittedName>
        <fullName evidence="4">SAM-dependent methyltransferase</fullName>
    </submittedName>
</protein>
<dbReference type="GO" id="GO:0032259">
    <property type="term" value="P:methylation"/>
    <property type="evidence" value="ECO:0007669"/>
    <property type="project" value="UniProtKB-KW"/>
</dbReference>
<dbReference type="Pfam" id="PF13649">
    <property type="entry name" value="Methyltransf_25"/>
    <property type="match status" value="1"/>
</dbReference>
<dbReference type="EMBL" id="JACHJH010000001">
    <property type="protein sequence ID" value="MBB4891229.1"/>
    <property type="molecule type" value="Genomic_DNA"/>
</dbReference>
<dbReference type="Gene3D" id="3.40.50.150">
    <property type="entry name" value="Vaccinia Virus protein VP39"/>
    <property type="match status" value="1"/>
</dbReference>
<dbReference type="SUPFAM" id="SSF53335">
    <property type="entry name" value="S-adenosyl-L-methionine-dependent methyltransferases"/>
    <property type="match status" value="1"/>
</dbReference>
<keyword evidence="5" id="KW-1185">Reference proteome</keyword>
<evidence type="ECO:0000256" key="2">
    <source>
        <dbReference type="ARBA" id="ARBA00022679"/>
    </source>
</evidence>
<organism evidence="4 5">
    <name type="scientific">Streptomyces olivoverticillatus</name>
    <dbReference type="NCBI Taxonomy" id="66427"/>
    <lineage>
        <taxon>Bacteria</taxon>
        <taxon>Bacillati</taxon>
        <taxon>Actinomycetota</taxon>
        <taxon>Actinomycetes</taxon>
        <taxon>Kitasatosporales</taxon>
        <taxon>Streptomycetaceae</taxon>
        <taxon>Streptomyces</taxon>
    </lineage>
</organism>
<reference evidence="4 5" key="1">
    <citation type="submission" date="2020-08" db="EMBL/GenBank/DDBJ databases">
        <title>Genomic Encyclopedia of Type Strains, Phase III (KMG-III): the genomes of soil and plant-associated and newly described type strains.</title>
        <authorList>
            <person name="Whitman W."/>
        </authorList>
    </citation>
    <scope>NUCLEOTIDE SEQUENCE [LARGE SCALE GENOMIC DNA]</scope>
    <source>
        <strain evidence="4 5">CECT 3266</strain>
    </source>
</reference>